<dbReference type="Gene3D" id="2.60.40.10">
    <property type="entry name" value="Immunoglobulins"/>
    <property type="match status" value="1"/>
</dbReference>
<evidence type="ECO:0000313" key="4">
    <source>
        <dbReference type="EMBL" id="WIT13511.1"/>
    </source>
</evidence>
<dbReference type="SUPFAM" id="SSF50939">
    <property type="entry name" value="Sialidases"/>
    <property type="match status" value="1"/>
</dbReference>
<dbReference type="Pfam" id="PF14870">
    <property type="entry name" value="PSII_BNR"/>
    <property type="match status" value="3"/>
</dbReference>
<dbReference type="SUPFAM" id="SSF110296">
    <property type="entry name" value="Oligoxyloglucan reducing end-specific cellobiohydrolase"/>
    <property type="match status" value="1"/>
</dbReference>
<keyword evidence="1" id="KW-0602">Photosynthesis</keyword>
<dbReference type="KEGG" id="pais:PFX98_07825"/>
<dbReference type="Pfam" id="PF18911">
    <property type="entry name" value="PKD_4"/>
    <property type="match status" value="1"/>
</dbReference>
<dbReference type="InterPro" id="IPR035986">
    <property type="entry name" value="PKD_dom_sf"/>
</dbReference>
<dbReference type="InterPro" id="IPR013783">
    <property type="entry name" value="Ig-like_fold"/>
</dbReference>
<dbReference type="GO" id="GO:0009523">
    <property type="term" value="C:photosystem II"/>
    <property type="evidence" value="ECO:0007669"/>
    <property type="project" value="UniProtKB-KW"/>
</dbReference>
<name>A0AA95NP00_9BURK</name>
<dbReference type="Gene3D" id="2.130.10.10">
    <property type="entry name" value="YVTN repeat-like/Quinoprotein amine dehydrogenase"/>
    <property type="match status" value="4"/>
</dbReference>
<evidence type="ECO:0000313" key="5">
    <source>
        <dbReference type="Proteomes" id="UP001177769"/>
    </source>
</evidence>
<dbReference type="CDD" id="cd00146">
    <property type="entry name" value="PKD"/>
    <property type="match status" value="1"/>
</dbReference>
<organism evidence="4 5">
    <name type="scientific">Paucibacter sediminis</name>
    <dbReference type="NCBI Taxonomy" id="3019553"/>
    <lineage>
        <taxon>Bacteria</taxon>
        <taxon>Pseudomonadati</taxon>
        <taxon>Pseudomonadota</taxon>
        <taxon>Betaproteobacteria</taxon>
        <taxon>Burkholderiales</taxon>
        <taxon>Sphaerotilaceae</taxon>
        <taxon>Roseateles</taxon>
    </lineage>
</organism>
<dbReference type="PANTHER" id="PTHR47199">
    <property type="entry name" value="PHOTOSYSTEM II STABILITY/ASSEMBLY FACTOR HCF136, CHLOROPLASTIC"/>
    <property type="match status" value="1"/>
</dbReference>
<dbReference type="PROSITE" id="PS50093">
    <property type="entry name" value="PKD"/>
    <property type="match status" value="1"/>
</dbReference>
<evidence type="ECO:0000256" key="1">
    <source>
        <dbReference type="ARBA" id="ARBA00022531"/>
    </source>
</evidence>
<dbReference type="InterPro" id="IPR036278">
    <property type="entry name" value="Sialidase_sf"/>
</dbReference>
<dbReference type="InterPro" id="IPR022409">
    <property type="entry name" value="PKD/Chitinase_dom"/>
</dbReference>
<accession>A0AA95NP00</accession>
<reference evidence="4" key="1">
    <citation type="submission" date="2023-01" db="EMBL/GenBank/DDBJ databases">
        <title>Whole genome sequence of Paucibacter sp. S2-9 isolated from pond sediment.</title>
        <authorList>
            <person name="Jung J.Y."/>
        </authorList>
    </citation>
    <scope>NUCLEOTIDE SEQUENCE</scope>
    <source>
        <strain evidence="4">S2-9</strain>
    </source>
</reference>
<sequence length="734" mass="79859">MPATLQIQAAATADVAAPAQFGSTAAELAGLSFAWSFGDGGVSQAPKPSYRFARAGDYVVRLRVSNEYGESREASWPVSVQHQAPVLGLDCSGPGSSAWCWQAGGNAAQAMQFVDAQTAWRVGDAGDIFKSVDGGLSWTRQPSGVDADLYALQFLDTQQGFVLGQPGTLLWTADGGSSWQRRAAPLPQENPQLVLRALDAQRLLLLDRYSFWVSENAGLDWQRVERRPDAVGPAGTVWTEEHGRVYRARSLGRQPELVLTLAHEDYMFQYAAQLLVLDEQQILVNAVGERYDINQGWMRKNMLWRSRDGGQSWQKIVPSGIVSPAWLWEWLKFERFSASDDVMIASHNGTPYISRDGGARWAAMRDEISCCRYGEDLLALQGQGLLFRRFGEVWLSPDWGVSWQAAQHPPGRKVAWLELQSLGPQRYLLRDNDGQFFLSSDGAQSWQRLAGSASDRSEAAPALSFADAQHGLRLSAGGELWATGDGGRTWQLRRSDLTAGTVQLQMLSTAAVWMIAGDGKLQRSADGGASWAQMLSASSDWVRVEFADSQLGWAMAAPLRPRFVATQDGGANWSALAVPAGTQALRQLDALHWWALGEGGLLAESLDAGKTWTRRSSGTAECLHQLVASDAQTLWAVGDAGVVLKSDDGGRQWRKLSLSTDLPALRDIFFLDAQQGWIVGARGTVLATRDGGKSWVAQRSGTRQLLGSIRFADARLGWITGTMGTVLATGTGGK</sequence>
<feature type="domain" description="PKD" evidence="3">
    <location>
        <begin position="2"/>
        <end position="81"/>
    </location>
</feature>
<dbReference type="Proteomes" id="UP001177769">
    <property type="component" value="Chromosome"/>
</dbReference>
<dbReference type="InterPro" id="IPR000601">
    <property type="entry name" value="PKD_dom"/>
</dbReference>
<evidence type="ECO:0000259" key="3">
    <source>
        <dbReference type="PROSITE" id="PS50093"/>
    </source>
</evidence>
<dbReference type="RefSeq" id="WP_285234626.1">
    <property type="nucleotide sequence ID" value="NZ_CP116346.1"/>
</dbReference>
<keyword evidence="5" id="KW-1185">Reference proteome</keyword>
<dbReference type="GO" id="GO:0015979">
    <property type="term" value="P:photosynthesis"/>
    <property type="evidence" value="ECO:0007669"/>
    <property type="project" value="UniProtKB-KW"/>
</dbReference>
<dbReference type="SMART" id="SM00089">
    <property type="entry name" value="PKD"/>
    <property type="match status" value="1"/>
</dbReference>
<dbReference type="SUPFAM" id="SSF49299">
    <property type="entry name" value="PKD domain"/>
    <property type="match status" value="1"/>
</dbReference>
<dbReference type="InterPro" id="IPR015943">
    <property type="entry name" value="WD40/YVTN_repeat-like_dom_sf"/>
</dbReference>
<keyword evidence="2" id="KW-0604">Photosystem II</keyword>
<dbReference type="PANTHER" id="PTHR47199:SF2">
    <property type="entry name" value="PHOTOSYSTEM II STABILITY_ASSEMBLY FACTOR HCF136, CHLOROPLASTIC"/>
    <property type="match status" value="1"/>
</dbReference>
<evidence type="ECO:0000256" key="2">
    <source>
        <dbReference type="ARBA" id="ARBA00023276"/>
    </source>
</evidence>
<dbReference type="AlphaFoldDB" id="A0AA95NP00"/>
<dbReference type="InterPro" id="IPR028203">
    <property type="entry name" value="PSII_CF48-like_dom"/>
</dbReference>
<protein>
    <submittedName>
        <fullName evidence="4">YCF48-related protein</fullName>
    </submittedName>
</protein>
<dbReference type="EMBL" id="CP116346">
    <property type="protein sequence ID" value="WIT13511.1"/>
    <property type="molecule type" value="Genomic_DNA"/>
</dbReference>
<proteinExistence type="predicted"/>
<gene>
    <name evidence="4" type="ORF">PFX98_07825</name>
</gene>